<evidence type="ECO:0000259" key="1">
    <source>
        <dbReference type="PROSITE" id="PS50404"/>
    </source>
</evidence>
<evidence type="ECO:0000313" key="3">
    <source>
        <dbReference type="EMBL" id="MDQ0465763.1"/>
    </source>
</evidence>
<evidence type="ECO:0000313" key="4">
    <source>
        <dbReference type="Proteomes" id="UP001228905"/>
    </source>
</evidence>
<dbReference type="InterPro" id="IPR010987">
    <property type="entry name" value="Glutathione-S-Trfase_C-like"/>
</dbReference>
<dbReference type="CDD" id="cd00570">
    <property type="entry name" value="GST_N_family"/>
    <property type="match status" value="1"/>
</dbReference>
<dbReference type="CDD" id="cd00299">
    <property type="entry name" value="GST_C_family"/>
    <property type="match status" value="1"/>
</dbReference>
<dbReference type="SUPFAM" id="SSF52833">
    <property type="entry name" value="Thioredoxin-like"/>
    <property type="match status" value="1"/>
</dbReference>
<organism evidence="3 4">
    <name type="scientific">Caulobacter ginsengisoli</name>
    <dbReference type="NCBI Taxonomy" id="400775"/>
    <lineage>
        <taxon>Bacteria</taxon>
        <taxon>Pseudomonadati</taxon>
        <taxon>Pseudomonadota</taxon>
        <taxon>Alphaproteobacteria</taxon>
        <taxon>Caulobacterales</taxon>
        <taxon>Caulobacteraceae</taxon>
        <taxon>Caulobacter</taxon>
    </lineage>
</organism>
<dbReference type="RefSeq" id="WP_307351364.1">
    <property type="nucleotide sequence ID" value="NZ_JAUSVS010000008.1"/>
</dbReference>
<feature type="domain" description="GST C-terminal" evidence="2">
    <location>
        <begin position="82"/>
        <end position="240"/>
    </location>
</feature>
<keyword evidence="4" id="KW-1185">Reference proteome</keyword>
<sequence>MTSEPILHHFDASPFSEKVRLLFGLKGLTWRSVDIPSMLPKPDYVPLTGGYRRTPSMQIGADIYCDTQVILAEIEARWPEPRAVRGGLDWAVNLWADRLFFGATVPIIFGVLGDKVPEAFIKDREAMSGRPFDTAAMKAASKPLEQQWRGEAAWIEDQLAQTGTGWLQGDKPGLADIAAYMNVWFLGNALPGKVETLTPGMPRLADWRKAVAGIGHGKKVTMSSTEALAVARGSDPAPPLKHDANDPLGLEPGAKVVVMADDYGRDPVAGTLVAATPRSITIAREDPAVGQVNVHFPRAGFFVVPG</sequence>
<dbReference type="PROSITE" id="PS50404">
    <property type="entry name" value="GST_NTER"/>
    <property type="match status" value="1"/>
</dbReference>
<dbReference type="Pfam" id="PF13417">
    <property type="entry name" value="GST_N_3"/>
    <property type="match status" value="1"/>
</dbReference>
<dbReference type="InterPro" id="IPR036249">
    <property type="entry name" value="Thioredoxin-like_sf"/>
</dbReference>
<reference evidence="3 4" key="1">
    <citation type="submission" date="2023-07" db="EMBL/GenBank/DDBJ databases">
        <title>Genomic Encyclopedia of Type Strains, Phase IV (KMG-IV): sequencing the most valuable type-strain genomes for metagenomic binning, comparative biology and taxonomic classification.</title>
        <authorList>
            <person name="Goeker M."/>
        </authorList>
    </citation>
    <scope>NUCLEOTIDE SEQUENCE [LARGE SCALE GENOMIC DNA]</scope>
    <source>
        <strain evidence="3 4">DSM 18695</strain>
    </source>
</reference>
<feature type="domain" description="GST N-terminal" evidence="1">
    <location>
        <begin position="3"/>
        <end position="82"/>
    </location>
</feature>
<dbReference type="Proteomes" id="UP001228905">
    <property type="component" value="Unassembled WGS sequence"/>
</dbReference>
<proteinExistence type="predicted"/>
<accession>A0ABU0IX45</accession>
<gene>
    <name evidence="3" type="ORF">QO010_003555</name>
</gene>
<name>A0ABU0IX45_9CAUL</name>
<evidence type="ECO:0000259" key="2">
    <source>
        <dbReference type="PROSITE" id="PS50405"/>
    </source>
</evidence>
<dbReference type="InterPro" id="IPR004045">
    <property type="entry name" value="Glutathione_S-Trfase_N"/>
</dbReference>
<dbReference type="SUPFAM" id="SSF47616">
    <property type="entry name" value="GST C-terminal domain-like"/>
    <property type="match status" value="1"/>
</dbReference>
<dbReference type="EMBL" id="JAUSVS010000008">
    <property type="protein sequence ID" value="MDQ0465763.1"/>
    <property type="molecule type" value="Genomic_DNA"/>
</dbReference>
<protein>
    <submittedName>
        <fullName evidence="3">Glutathione S-transferase</fullName>
    </submittedName>
</protein>
<dbReference type="Pfam" id="PF13410">
    <property type="entry name" value="GST_C_2"/>
    <property type="match status" value="1"/>
</dbReference>
<dbReference type="PROSITE" id="PS50405">
    <property type="entry name" value="GST_CTER"/>
    <property type="match status" value="1"/>
</dbReference>
<dbReference type="InterPro" id="IPR036282">
    <property type="entry name" value="Glutathione-S-Trfase_C_sf"/>
</dbReference>
<comment type="caution">
    <text evidence="3">The sequence shown here is derived from an EMBL/GenBank/DDBJ whole genome shotgun (WGS) entry which is preliminary data.</text>
</comment>
<dbReference type="Gene3D" id="3.40.30.110">
    <property type="match status" value="2"/>
</dbReference>